<evidence type="ECO:0000256" key="4">
    <source>
        <dbReference type="ARBA" id="ARBA00022692"/>
    </source>
</evidence>
<comment type="similarity">
    <text evidence="2">Belongs to the UPF0324 family.</text>
</comment>
<dbReference type="AlphaFoldDB" id="A0A7C9QWD5"/>
<dbReference type="Proteomes" id="UP000480684">
    <property type="component" value="Unassembled WGS sequence"/>
</dbReference>
<keyword evidence="5 7" id="KW-1133">Transmembrane helix</keyword>
<dbReference type="RefSeq" id="WP_163683088.1">
    <property type="nucleotide sequence ID" value="NZ_JAAIYP010000047.1"/>
</dbReference>
<sequence>MTTSSRILVLNRPPLAGFVLVALFAATAQVVAAWGPLAVLGISPLIVGIVLGALFANGLGQPVPESWRPGVVFSAKTLLRVAVAFYGFRITLSDLAAVGVEGISVAVVMLASTFALGAALGIRVFRLAPPLALMIAAGSAVCGAAAVLATEPVVRGKPHEGGIAVGTVVIFGTLAMLLYPVAFASGLLGFDQASYGLYAGASLHEVAHVVAAGRAVGAEAAANAVIVKMVRVMLLAPLLAGLGLVLARRGGAGHGRAPFPWFAVGFLACVAVNSTGMVPADLVTALNQFDLFALTMAMCALGLETSFAKVRAVGPRPFFLASCLAVWLAVGGYWVTVLVHRMLGAG</sequence>
<reference evidence="8 9" key="1">
    <citation type="submission" date="2020-02" db="EMBL/GenBank/DDBJ databases">
        <authorList>
            <person name="Dziuba M."/>
            <person name="Kuznetsov B."/>
            <person name="Mardanov A."/>
            <person name="Ravin N."/>
            <person name="Grouzdev D."/>
        </authorList>
    </citation>
    <scope>NUCLEOTIDE SEQUENCE [LARGE SCALE GENOMIC DNA]</scope>
    <source>
        <strain evidence="8 9">SpK</strain>
    </source>
</reference>
<evidence type="ECO:0000256" key="1">
    <source>
        <dbReference type="ARBA" id="ARBA00004651"/>
    </source>
</evidence>
<evidence type="ECO:0000256" key="7">
    <source>
        <dbReference type="SAM" id="Phobius"/>
    </source>
</evidence>
<comment type="subcellular location">
    <subcellularLocation>
        <location evidence="1">Cell membrane</location>
        <topology evidence="1">Multi-pass membrane protein</topology>
    </subcellularLocation>
</comment>
<feature type="transmembrane region" description="Helical" evidence="7">
    <location>
        <begin position="42"/>
        <end position="59"/>
    </location>
</feature>
<dbReference type="Pfam" id="PF03601">
    <property type="entry name" value="Cons_hypoth698"/>
    <property type="match status" value="1"/>
</dbReference>
<evidence type="ECO:0000313" key="9">
    <source>
        <dbReference type="Proteomes" id="UP000480684"/>
    </source>
</evidence>
<organism evidence="8 9">
    <name type="scientific">Magnetospirillum aberrantis SpK</name>
    <dbReference type="NCBI Taxonomy" id="908842"/>
    <lineage>
        <taxon>Bacteria</taxon>
        <taxon>Pseudomonadati</taxon>
        <taxon>Pseudomonadota</taxon>
        <taxon>Alphaproteobacteria</taxon>
        <taxon>Rhodospirillales</taxon>
        <taxon>Rhodospirillaceae</taxon>
        <taxon>Magnetospirillum</taxon>
    </lineage>
</organism>
<evidence type="ECO:0000313" key="8">
    <source>
        <dbReference type="EMBL" id="NFV82244.1"/>
    </source>
</evidence>
<accession>A0A7C9QWD5</accession>
<dbReference type="InterPro" id="IPR018383">
    <property type="entry name" value="UPF0324_pro"/>
</dbReference>
<proteinExistence type="inferred from homology"/>
<keyword evidence="9" id="KW-1185">Reference proteome</keyword>
<dbReference type="InterPro" id="IPR004630">
    <property type="entry name" value="UPF0324_YeiH-like"/>
</dbReference>
<feature type="transmembrane region" description="Helical" evidence="7">
    <location>
        <begin position="259"/>
        <end position="279"/>
    </location>
</feature>
<keyword evidence="6 7" id="KW-0472">Membrane</keyword>
<feature type="transmembrane region" description="Helical" evidence="7">
    <location>
        <begin position="95"/>
        <end position="119"/>
    </location>
</feature>
<evidence type="ECO:0000256" key="2">
    <source>
        <dbReference type="ARBA" id="ARBA00007977"/>
    </source>
</evidence>
<comment type="caution">
    <text evidence="8">The sequence shown here is derived from an EMBL/GenBank/DDBJ whole genome shotgun (WGS) entry which is preliminary data.</text>
</comment>
<protein>
    <submittedName>
        <fullName evidence="8">Putative sulfate exporter family transporter</fullName>
    </submittedName>
</protein>
<name>A0A7C9QWD5_9PROT</name>
<keyword evidence="3" id="KW-1003">Cell membrane</keyword>
<keyword evidence="4 7" id="KW-0812">Transmembrane</keyword>
<evidence type="ECO:0000256" key="5">
    <source>
        <dbReference type="ARBA" id="ARBA00022989"/>
    </source>
</evidence>
<dbReference type="PANTHER" id="PTHR30106">
    <property type="entry name" value="INNER MEMBRANE PROTEIN YEIH-RELATED"/>
    <property type="match status" value="1"/>
</dbReference>
<gene>
    <name evidence="8" type="ORF">G4223_19210</name>
</gene>
<dbReference type="NCBIfam" id="TIGR00698">
    <property type="entry name" value="YeiH family putative sulfate export transporter"/>
    <property type="match status" value="1"/>
</dbReference>
<feature type="transmembrane region" description="Helical" evidence="7">
    <location>
        <begin position="291"/>
        <end position="310"/>
    </location>
</feature>
<feature type="transmembrane region" description="Helical" evidence="7">
    <location>
        <begin position="161"/>
        <end position="183"/>
    </location>
</feature>
<feature type="transmembrane region" description="Helical" evidence="7">
    <location>
        <begin position="229"/>
        <end position="247"/>
    </location>
</feature>
<dbReference type="EMBL" id="JAAIYP010000047">
    <property type="protein sequence ID" value="NFV82244.1"/>
    <property type="molecule type" value="Genomic_DNA"/>
</dbReference>
<evidence type="ECO:0000256" key="6">
    <source>
        <dbReference type="ARBA" id="ARBA00023136"/>
    </source>
</evidence>
<dbReference type="GO" id="GO:0005886">
    <property type="term" value="C:plasma membrane"/>
    <property type="evidence" value="ECO:0007669"/>
    <property type="project" value="UniProtKB-SubCell"/>
</dbReference>
<dbReference type="PANTHER" id="PTHR30106:SF2">
    <property type="entry name" value="UPF0324 INNER MEMBRANE PROTEIN YEIH"/>
    <property type="match status" value="1"/>
</dbReference>
<evidence type="ECO:0000256" key="3">
    <source>
        <dbReference type="ARBA" id="ARBA00022475"/>
    </source>
</evidence>
<feature type="transmembrane region" description="Helical" evidence="7">
    <location>
        <begin position="317"/>
        <end position="336"/>
    </location>
</feature>
<feature type="transmembrane region" description="Helical" evidence="7">
    <location>
        <begin position="131"/>
        <end position="149"/>
    </location>
</feature>